<reference evidence="4 5" key="1">
    <citation type="submission" date="2019-04" db="EMBL/GenBank/DDBJ databases">
        <title>Genome sequencing of Clostridium botulinum Groups I-IV and Clostridium butyricum.</title>
        <authorList>
            <person name="Brunt J."/>
            <person name="Van Vliet A.H.M."/>
            <person name="Stringer S.C."/>
            <person name="Carter A.T."/>
            <person name="Peck M.W."/>
        </authorList>
    </citation>
    <scope>NUCLEOTIDE SEQUENCE [LARGE SCALE GENOMIC DNA]</scope>
    <source>
        <strain evidence="4 5">IFR 18/054</strain>
    </source>
</reference>
<evidence type="ECO:0000256" key="2">
    <source>
        <dbReference type="ARBA" id="ARBA00022801"/>
    </source>
</evidence>
<dbReference type="GO" id="GO:0016787">
    <property type="term" value="F:hydrolase activity"/>
    <property type="evidence" value="ECO:0007669"/>
    <property type="project" value="UniProtKB-KW"/>
</dbReference>
<gene>
    <name evidence="4" type="ORF">FCV25_08005</name>
</gene>
<keyword evidence="2 4" id="KW-0378">Hydrolase</keyword>
<proteinExistence type="inferred from homology"/>
<dbReference type="Pfam" id="PF20434">
    <property type="entry name" value="BD-FAE"/>
    <property type="match status" value="1"/>
</dbReference>
<dbReference type="InterPro" id="IPR029058">
    <property type="entry name" value="AB_hydrolase_fold"/>
</dbReference>
<evidence type="ECO:0000313" key="5">
    <source>
        <dbReference type="Proteomes" id="UP000472521"/>
    </source>
</evidence>
<dbReference type="SUPFAM" id="SSF53474">
    <property type="entry name" value="alpha/beta-Hydrolases"/>
    <property type="match status" value="1"/>
</dbReference>
<evidence type="ECO:0000256" key="1">
    <source>
        <dbReference type="ARBA" id="ARBA00010515"/>
    </source>
</evidence>
<dbReference type="PROSITE" id="PS01174">
    <property type="entry name" value="LIPASE_GDXG_SER"/>
    <property type="match status" value="1"/>
</dbReference>
<dbReference type="PANTHER" id="PTHR48081:SF6">
    <property type="entry name" value="PEPTIDASE S9 PROLYL OLIGOPEPTIDASE CATALYTIC DOMAIN-CONTAINING PROTEIN"/>
    <property type="match status" value="1"/>
</dbReference>
<dbReference type="InterPro" id="IPR033140">
    <property type="entry name" value="Lipase_GDXG_put_SER_AS"/>
</dbReference>
<accession>A0A6B4K741</accession>
<evidence type="ECO:0000313" key="4">
    <source>
        <dbReference type="EMBL" id="NFF01718.1"/>
    </source>
</evidence>
<evidence type="ECO:0000259" key="3">
    <source>
        <dbReference type="Pfam" id="PF20434"/>
    </source>
</evidence>
<dbReference type="InterPro" id="IPR049492">
    <property type="entry name" value="BD-FAE-like_dom"/>
</dbReference>
<dbReference type="AlphaFoldDB" id="A0A6B4K741"/>
<dbReference type="EMBL" id="SWND01000004">
    <property type="protein sequence ID" value="NFF01718.1"/>
    <property type="molecule type" value="Genomic_DNA"/>
</dbReference>
<dbReference type="PANTHER" id="PTHR48081">
    <property type="entry name" value="AB HYDROLASE SUPERFAMILY PROTEIN C4A8.06C"/>
    <property type="match status" value="1"/>
</dbReference>
<dbReference type="InterPro" id="IPR050300">
    <property type="entry name" value="GDXG_lipolytic_enzyme"/>
</dbReference>
<comment type="caution">
    <text evidence="4">The sequence shown here is derived from an EMBL/GenBank/DDBJ whole genome shotgun (WGS) entry which is preliminary data.</text>
</comment>
<dbReference type="Gene3D" id="3.40.50.1820">
    <property type="entry name" value="alpha/beta hydrolase"/>
    <property type="match status" value="1"/>
</dbReference>
<organism evidence="4 5">
    <name type="scientific">Clostridium botulinum</name>
    <dbReference type="NCBI Taxonomy" id="1491"/>
    <lineage>
        <taxon>Bacteria</taxon>
        <taxon>Bacillati</taxon>
        <taxon>Bacillota</taxon>
        <taxon>Clostridia</taxon>
        <taxon>Eubacteriales</taxon>
        <taxon>Clostridiaceae</taxon>
        <taxon>Clostridium</taxon>
    </lineage>
</organism>
<name>A0A6B4K741_CLOBO</name>
<sequence>MKDNLLKKVVLILCILIITPVIIVNATPTPVALITRKMFEKQISTKPSNYQVYENKVVKIKDLSYESKNKKNNYDVYVPKGAEKIKCPTIIWVHGGAFVGGDKEQVDIFATTLASNGYVVLSMNYELAPEAKYPIPIMQLEEFYSHIASVKTKYPIDENQLFFAGDSAGAQIVSQFLAIQTSKAFADKIGSKQIVPKDSIKGALLYCGPYDIEQPANADTGLLTKFWLNQTAWAYIGKRNYQDSEEIKEISTVNYVTKDFPPSFITDGNTASFESHGKELAKKLKQNNIEAQTLFFSKEQYITEHEYQFKLDDDPGFKALHDSINFLKDHTK</sequence>
<feature type="domain" description="BD-FAE-like" evidence="3">
    <location>
        <begin position="75"/>
        <end position="270"/>
    </location>
</feature>
<comment type="similarity">
    <text evidence="1">Belongs to the 'GDXG' lipolytic enzyme family.</text>
</comment>
<protein>
    <submittedName>
        <fullName evidence="4">Alpha/beta hydrolase</fullName>
    </submittedName>
</protein>
<dbReference type="Proteomes" id="UP000472521">
    <property type="component" value="Unassembled WGS sequence"/>
</dbReference>